<proteinExistence type="inferred from homology"/>
<organism evidence="3 4">
    <name type="scientific">Mycolicibacterium hippocampi</name>
    <dbReference type="NCBI Taxonomy" id="659824"/>
    <lineage>
        <taxon>Bacteria</taxon>
        <taxon>Bacillati</taxon>
        <taxon>Actinomycetota</taxon>
        <taxon>Actinomycetes</taxon>
        <taxon>Mycobacteriales</taxon>
        <taxon>Mycobacteriaceae</taxon>
        <taxon>Mycolicibacterium</taxon>
    </lineage>
</organism>
<evidence type="ECO:0000313" key="4">
    <source>
        <dbReference type="Proteomes" id="UP000570517"/>
    </source>
</evidence>
<dbReference type="Pfam" id="PF00106">
    <property type="entry name" value="adh_short"/>
    <property type="match status" value="1"/>
</dbReference>
<dbReference type="InterPro" id="IPR036291">
    <property type="entry name" value="NAD(P)-bd_dom_sf"/>
</dbReference>
<dbReference type="PROSITE" id="PS00061">
    <property type="entry name" value="ADH_SHORT"/>
    <property type="match status" value="1"/>
</dbReference>
<comment type="caution">
    <text evidence="3">The sequence shown here is derived from an EMBL/GenBank/DDBJ whole genome shotgun (WGS) entry which is preliminary data.</text>
</comment>
<accession>A0A850PED1</accession>
<dbReference type="InterPro" id="IPR002347">
    <property type="entry name" value="SDR_fam"/>
</dbReference>
<dbReference type="Proteomes" id="UP000570517">
    <property type="component" value="Unassembled WGS sequence"/>
</dbReference>
<dbReference type="Gene3D" id="3.40.50.720">
    <property type="entry name" value="NAD(P)-binding Rossmann-like Domain"/>
    <property type="match status" value="1"/>
</dbReference>
<evidence type="ECO:0000313" key="3">
    <source>
        <dbReference type="EMBL" id="NVN48819.1"/>
    </source>
</evidence>
<dbReference type="SUPFAM" id="SSF51735">
    <property type="entry name" value="NAD(P)-binding Rossmann-fold domains"/>
    <property type="match status" value="1"/>
</dbReference>
<sequence>MVFMSSLSGKSASGHMALYNATKFGLRGFSTALRDDLRPYGVGVSTIFPGPIRDAGMIAETDVHIPRLGTRTTEAVAKATIHAVEENIAEVTVAPWSLRAATLLGSLAPELTSRLQRKTGGHTMMAAISRAQQHKR</sequence>
<evidence type="ECO:0000256" key="1">
    <source>
        <dbReference type="ARBA" id="ARBA00006484"/>
    </source>
</evidence>
<protein>
    <recommendedName>
        <fullName evidence="5">Short-chain dehydrogenase</fullName>
    </recommendedName>
</protein>
<dbReference type="AlphaFoldDB" id="A0A850PED1"/>
<name>A0A850PED1_9MYCO</name>
<dbReference type="EMBL" id="JABFYL010000008">
    <property type="protein sequence ID" value="NVN48819.1"/>
    <property type="molecule type" value="Genomic_DNA"/>
</dbReference>
<dbReference type="InterPro" id="IPR020904">
    <property type="entry name" value="Sc_DH/Rdtase_CS"/>
</dbReference>
<keyword evidence="4" id="KW-1185">Reference proteome</keyword>
<keyword evidence="2" id="KW-0560">Oxidoreductase</keyword>
<reference evidence="3 4" key="1">
    <citation type="submission" date="2020-05" db="EMBL/GenBank/DDBJ databases">
        <title>Draft genome sequence of Mycobacterium hippocampi DL, isolated from European seabass, Dicentrarchus labrax, reared in fish farms.</title>
        <authorList>
            <person name="Stathopoulou P."/>
            <person name="Asimakis E."/>
            <person name="Tzokas K."/>
            <person name="Batargias C."/>
            <person name="Tsiamis G."/>
        </authorList>
    </citation>
    <scope>NUCLEOTIDE SEQUENCE [LARGE SCALE GENOMIC DNA]</scope>
    <source>
        <strain evidence="3 4">DL</strain>
    </source>
</reference>
<evidence type="ECO:0000256" key="2">
    <source>
        <dbReference type="ARBA" id="ARBA00023002"/>
    </source>
</evidence>
<dbReference type="GO" id="GO:0016020">
    <property type="term" value="C:membrane"/>
    <property type="evidence" value="ECO:0007669"/>
    <property type="project" value="TreeGrafter"/>
</dbReference>
<dbReference type="PANTHER" id="PTHR44196:SF1">
    <property type="entry name" value="DEHYDROGENASE_REDUCTASE SDR FAMILY MEMBER 7B"/>
    <property type="match status" value="1"/>
</dbReference>
<comment type="similarity">
    <text evidence="1">Belongs to the short-chain dehydrogenases/reductases (SDR) family.</text>
</comment>
<dbReference type="GO" id="GO:0016491">
    <property type="term" value="F:oxidoreductase activity"/>
    <property type="evidence" value="ECO:0007669"/>
    <property type="project" value="UniProtKB-KW"/>
</dbReference>
<evidence type="ECO:0008006" key="5">
    <source>
        <dbReference type="Google" id="ProtNLM"/>
    </source>
</evidence>
<gene>
    <name evidence="3" type="ORF">HLY00_239</name>
</gene>
<dbReference type="PANTHER" id="PTHR44196">
    <property type="entry name" value="DEHYDROGENASE/REDUCTASE SDR FAMILY MEMBER 7B"/>
    <property type="match status" value="1"/>
</dbReference>